<dbReference type="InterPro" id="IPR005084">
    <property type="entry name" value="CBM6"/>
</dbReference>
<dbReference type="CDD" id="cd04081">
    <property type="entry name" value="CBM35_galactosidase-like"/>
    <property type="match status" value="1"/>
</dbReference>
<evidence type="ECO:0000313" key="8">
    <source>
        <dbReference type="Proteomes" id="UP001063166"/>
    </source>
</evidence>
<dbReference type="OrthoDB" id="9970295at2759"/>
<dbReference type="GO" id="GO:0004553">
    <property type="term" value="F:hydrolase activity, hydrolyzing O-glycosyl compounds"/>
    <property type="evidence" value="ECO:0007669"/>
    <property type="project" value="InterPro"/>
</dbReference>
<evidence type="ECO:0000256" key="2">
    <source>
        <dbReference type="ARBA" id="ARBA00022801"/>
    </source>
</evidence>
<dbReference type="InterPro" id="IPR006710">
    <property type="entry name" value="Glyco_hydro_43"/>
</dbReference>
<evidence type="ECO:0000256" key="4">
    <source>
        <dbReference type="RuleBase" id="RU361187"/>
    </source>
</evidence>
<protein>
    <submittedName>
        <fullName evidence="7">Glycosyl hydrolases family 43</fullName>
    </submittedName>
</protein>
<dbReference type="Gene3D" id="2.60.120.260">
    <property type="entry name" value="Galactose-binding domain-like"/>
    <property type="match status" value="1"/>
</dbReference>
<reference evidence="7" key="1">
    <citation type="submission" date="2022-07" db="EMBL/GenBank/DDBJ databases">
        <title>The genome of Lyophyllum shimeji provides insight into the initial evolution of ectomycorrhizal fungal genome.</title>
        <authorList>
            <person name="Kobayashi Y."/>
            <person name="Shibata T."/>
            <person name="Hirakawa H."/>
            <person name="Shigenobu S."/>
            <person name="Nishiyama T."/>
            <person name="Yamada A."/>
            <person name="Hasebe M."/>
            <person name="Kawaguchi M."/>
        </authorList>
    </citation>
    <scope>NUCLEOTIDE SEQUENCE</scope>
    <source>
        <strain evidence="7">AT787</strain>
    </source>
</reference>
<comment type="similarity">
    <text evidence="1 4">Belongs to the glycosyl hydrolase 43 family.</text>
</comment>
<dbReference type="PANTHER" id="PTHR22925">
    <property type="entry name" value="GLYCOSYL HYDROLASE 43 FAMILY MEMBER"/>
    <property type="match status" value="1"/>
</dbReference>
<dbReference type="InterPro" id="IPR023296">
    <property type="entry name" value="Glyco_hydro_beta-prop_sf"/>
</dbReference>
<dbReference type="GO" id="GO:0005975">
    <property type="term" value="P:carbohydrate metabolic process"/>
    <property type="evidence" value="ECO:0007669"/>
    <property type="project" value="InterPro"/>
</dbReference>
<accession>A0A9P3PIE7</accession>
<evidence type="ECO:0000256" key="3">
    <source>
        <dbReference type="ARBA" id="ARBA00023295"/>
    </source>
</evidence>
<dbReference type="CDD" id="cd18821">
    <property type="entry name" value="GH43_Pc3Gal43A-like"/>
    <property type="match status" value="1"/>
</dbReference>
<dbReference type="AlphaFoldDB" id="A0A9P3PIE7"/>
<dbReference type="EMBL" id="BRPK01000003">
    <property type="protein sequence ID" value="GLB36530.1"/>
    <property type="molecule type" value="Genomic_DNA"/>
</dbReference>
<dbReference type="Pfam" id="PF22704">
    <property type="entry name" value="CBM13-like"/>
    <property type="match status" value="1"/>
</dbReference>
<evidence type="ECO:0000256" key="1">
    <source>
        <dbReference type="ARBA" id="ARBA00009865"/>
    </source>
</evidence>
<name>A0A9P3PIE7_LYOSH</name>
<dbReference type="InterPro" id="IPR055240">
    <property type="entry name" value="CBM13-like"/>
</dbReference>
<dbReference type="Pfam" id="PF04616">
    <property type="entry name" value="Glyco_hydro_43"/>
    <property type="match status" value="1"/>
</dbReference>
<dbReference type="Proteomes" id="UP001063166">
    <property type="component" value="Unassembled WGS sequence"/>
</dbReference>
<dbReference type="Gene3D" id="2.115.10.20">
    <property type="entry name" value="Glycosyl hydrolase domain, family 43"/>
    <property type="match status" value="1"/>
</dbReference>
<feature type="domain" description="CBM6" evidence="6">
    <location>
        <begin position="325"/>
        <end position="447"/>
    </location>
</feature>
<gene>
    <name evidence="7" type="ORF">LshimejAT787_0308180</name>
</gene>
<keyword evidence="5" id="KW-0732">Signal</keyword>
<evidence type="ECO:0000313" key="7">
    <source>
        <dbReference type="EMBL" id="GLB36530.1"/>
    </source>
</evidence>
<keyword evidence="3 4" id="KW-0326">Glycosidase</keyword>
<dbReference type="PANTHER" id="PTHR22925:SF3">
    <property type="entry name" value="GLYCOSYL HYDROLASE FAMILY PROTEIN 43"/>
    <property type="match status" value="1"/>
</dbReference>
<dbReference type="InterPro" id="IPR008979">
    <property type="entry name" value="Galactose-bd-like_sf"/>
</dbReference>
<sequence>MNFSLVSLLGFVALSTVTYAAVIVPGATWTDTSGNVIQAHGGGFLKIGSTYYWHGEDKAHNSGLFRAVSCYTSTDLTTWTRQNDALTPISGTNISTSSIVERPKVLFNKANSEYVLWFHSDTSNYGAAQVGVATAKTPCGPYSYRGSFRPLGAESRDMGLFQDDDAAQTAYLLYASDNNQNFKISKLDANYYNVVSQTSVLSGSTLEAPGIVKRNGVYYLFASHTSGWDPNPNKFFSASSLAGPWSSQADIAPSATRTYFSQNAFDLPINNFAIYMGDRWRPSLLGSSRYIWYPLSWSSGVPQIVHADVWIVNLAAGTYTVATGTTYEAESGIISGSATTLSDSSFSGGKAVGYLGNGGSVTINNVQGNGGAQWVALYYANGDSTWRNTTVSVNGAASVLVDQPNTGGGHVILSVPVKLNLRSGANSITFGAGQSNYAADLDKIIVYTAT</sequence>
<dbReference type="SUPFAM" id="SSF75005">
    <property type="entry name" value="Arabinanase/levansucrase/invertase"/>
    <property type="match status" value="1"/>
</dbReference>
<feature type="chain" id="PRO_5040110175" evidence="5">
    <location>
        <begin position="21"/>
        <end position="450"/>
    </location>
</feature>
<evidence type="ECO:0000259" key="6">
    <source>
        <dbReference type="PROSITE" id="PS51175"/>
    </source>
</evidence>
<feature type="signal peptide" evidence="5">
    <location>
        <begin position="1"/>
        <end position="20"/>
    </location>
</feature>
<dbReference type="SUPFAM" id="SSF49785">
    <property type="entry name" value="Galactose-binding domain-like"/>
    <property type="match status" value="1"/>
</dbReference>
<keyword evidence="2 4" id="KW-0378">Hydrolase</keyword>
<keyword evidence="8" id="KW-1185">Reference proteome</keyword>
<dbReference type="GO" id="GO:0030246">
    <property type="term" value="F:carbohydrate binding"/>
    <property type="evidence" value="ECO:0007669"/>
    <property type="project" value="InterPro"/>
</dbReference>
<dbReference type="PROSITE" id="PS51175">
    <property type="entry name" value="CBM6"/>
    <property type="match status" value="1"/>
</dbReference>
<organism evidence="7 8">
    <name type="scientific">Lyophyllum shimeji</name>
    <name type="common">Hon-shimeji</name>
    <name type="synonym">Tricholoma shimeji</name>
    <dbReference type="NCBI Taxonomy" id="47721"/>
    <lineage>
        <taxon>Eukaryota</taxon>
        <taxon>Fungi</taxon>
        <taxon>Dikarya</taxon>
        <taxon>Basidiomycota</taxon>
        <taxon>Agaricomycotina</taxon>
        <taxon>Agaricomycetes</taxon>
        <taxon>Agaricomycetidae</taxon>
        <taxon>Agaricales</taxon>
        <taxon>Tricholomatineae</taxon>
        <taxon>Lyophyllaceae</taxon>
        <taxon>Lyophyllum</taxon>
    </lineage>
</organism>
<comment type="caution">
    <text evidence="7">The sequence shown here is derived from an EMBL/GenBank/DDBJ whole genome shotgun (WGS) entry which is preliminary data.</text>
</comment>
<evidence type="ECO:0000256" key="5">
    <source>
        <dbReference type="SAM" id="SignalP"/>
    </source>
</evidence>
<proteinExistence type="inferred from homology"/>